<dbReference type="EMBL" id="BGPR01000044">
    <property type="protein sequence ID" value="GBL85732.1"/>
    <property type="molecule type" value="Genomic_DNA"/>
</dbReference>
<reference evidence="1 2" key="1">
    <citation type="journal article" date="2019" name="Sci. Rep.">
        <title>Orb-weaving spider Araneus ventricosus genome elucidates the spidroin gene catalogue.</title>
        <authorList>
            <person name="Kono N."/>
            <person name="Nakamura H."/>
            <person name="Ohtoshi R."/>
            <person name="Moran D.A.P."/>
            <person name="Shinohara A."/>
            <person name="Yoshida Y."/>
            <person name="Fujiwara M."/>
            <person name="Mori M."/>
            <person name="Tomita M."/>
            <person name="Arakawa K."/>
        </authorList>
    </citation>
    <scope>NUCLEOTIDE SEQUENCE [LARGE SCALE GENOMIC DNA]</scope>
</reference>
<dbReference type="AlphaFoldDB" id="A0A4Y2B066"/>
<protein>
    <submittedName>
        <fullName evidence="1">Uncharacterized protein</fullName>
    </submittedName>
</protein>
<evidence type="ECO:0000313" key="1">
    <source>
        <dbReference type="EMBL" id="GBL85732.1"/>
    </source>
</evidence>
<comment type="caution">
    <text evidence="1">The sequence shown here is derived from an EMBL/GenBank/DDBJ whole genome shotgun (WGS) entry which is preliminary data.</text>
</comment>
<dbReference type="Proteomes" id="UP000499080">
    <property type="component" value="Unassembled WGS sequence"/>
</dbReference>
<evidence type="ECO:0000313" key="2">
    <source>
        <dbReference type="Proteomes" id="UP000499080"/>
    </source>
</evidence>
<organism evidence="1 2">
    <name type="scientific">Araneus ventricosus</name>
    <name type="common">Orbweaver spider</name>
    <name type="synonym">Epeira ventricosa</name>
    <dbReference type="NCBI Taxonomy" id="182803"/>
    <lineage>
        <taxon>Eukaryota</taxon>
        <taxon>Metazoa</taxon>
        <taxon>Ecdysozoa</taxon>
        <taxon>Arthropoda</taxon>
        <taxon>Chelicerata</taxon>
        <taxon>Arachnida</taxon>
        <taxon>Araneae</taxon>
        <taxon>Araneomorphae</taxon>
        <taxon>Entelegynae</taxon>
        <taxon>Araneoidea</taxon>
        <taxon>Araneidae</taxon>
        <taxon>Araneus</taxon>
    </lineage>
</organism>
<dbReference type="GO" id="GO:0003676">
    <property type="term" value="F:nucleic acid binding"/>
    <property type="evidence" value="ECO:0007669"/>
    <property type="project" value="InterPro"/>
</dbReference>
<dbReference type="InterPro" id="IPR036397">
    <property type="entry name" value="RNaseH_sf"/>
</dbReference>
<accession>A0A4Y2B066</accession>
<sequence length="126" mass="14683">MKIALKCPKPKGVWGLGSCGISNLQTSSVKQYLVEEFEEQIIGYGSFQQWPPLSPDLTPMEFFLWDTSNSKRMRPLRQHCRTFNHALRMLVPTLCYTVRKMKFKQGSRCALQLTERRLNIEKECIL</sequence>
<gene>
    <name evidence="1" type="ORF">AVEN_193180_1</name>
</gene>
<proteinExistence type="predicted"/>
<keyword evidence="2" id="KW-1185">Reference proteome</keyword>
<dbReference type="Gene3D" id="3.30.420.10">
    <property type="entry name" value="Ribonuclease H-like superfamily/Ribonuclease H"/>
    <property type="match status" value="1"/>
</dbReference>
<name>A0A4Y2B066_ARAVE</name>